<keyword evidence="3 7" id="KW-0547">Nucleotide-binding</keyword>
<dbReference type="PROSITE" id="PS50011">
    <property type="entry name" value="PROTEIN_KINASE_DOM"/>
    <property type="match status" value="1"/>
</dbReference>
<evidence type="ECO:0000256" key="5">
    <source>
        <dbReference type="ARBA" id="ARBA00022840"/>
    </source>
</evidence>
<dbReference type="InterPro" id="IPR011009">
    <property type="entry name" value="Kinase-like_dom_sf"/>
</dbReference>
<keyword evidence="4" id="KW-0418">Kinase</keyword>
<dbReference type="Gene3D" id="1.10.510.10">
    <property type="entry name" value="Transferase(Phosphotransferase) domain 1"/>
    <property type="match status" value="1"/>
</dbReference>
<accession>A0A7S1SV94</accession>
<keyword evidence="1" id="KW-0723">Serine/threonine-protein kinase</keyword>
<dbReference type="AlphaFoldDB" id="A0A7S1SV94"/>
<organism evidence="10">
    <name type="scientific">Tetraselmis chuii</name>
    <dbReference type="NCBI Taxonomy" id="63592"/>
    <lineage>
        <taxon>Eukaryota</taxon>
        <taxon>Viridiplantae</taxon>
        <taxon>Chlorophyta</taxon>
        <taxon>core chlorophytes</taxon>
        <taxon>Chlorodendrophyceae</taxon>
        <taxon>Chlorodendrales</taxon>
        <taxon>Chlorodendraceae</taxon>
        <taxon>Tetraselmis</taxon>
    </lineage>
</organism>
<evidence type="ECO:0000313" key="10">
    <source>
        <dbReference type="EMBL" id="CAD9209412.1"/>
    </source>
</evidence>
<reference evidence="10" key="1">
    <citation type="submission" date="2021-01" db="EMBL/GenBank/DDBJ databases">
        <authorList>
            <person name="Corre E."/>
            <person name="Pelletier E."/>
            <person name="Niang G."/>
            <person name="Scheremetjew M."/>
            <person name="Finn R."/>
            <person name="Kale V."/>
            <person name="Holt S."/>
            <person name="Cochrane G."/>
            <person name="Meng A."/>
            <person name="Brown T."/>
            <person name="Cohen L."/>
        </authorList>
    </citation>
    <scope>NUCLEOTIDE SEQUENCE</scope>
    <source>
        <strain evidence="10">PLY429</strain>
    </source>
</reference>
<evidence type="ECO:0000256" key="8">
    <source>
        <dbReference type="SAM" id="MobiDB-lite"/>
    </source>
</evidence>
<sequence length="352" mass="39377">MPDATVSFSGSYPRHPQLHPSSAAGTSTRFDGGMLYRSANVPEAMIPDERCSWQIKDYECLEILNRKPVRFVCRARCKVSGILVALKVFNKRELSHSDCDHSPHLSEAQVRREIALHSSLQHPGVCQLYAAFEDNRTIVLVLELCRQGSLAERLERGRIPDALGKQVLRELFAALSYIHSRGVLHRDISPGNLLFGDDGKLRIADFGLAVDMRCHAPRNAAGTVYYCAPEVLRPLVDPHIFPTWDYGLQADVWSCGVIAYEVLTGAPLFDEDLDREITMRKIASGDLRLPQPLSAAEKAFLGCALQVDPAARATVDQLANHKWLVEPCRKRRLNFLGSGLRLRRTLSLIRED</sequence>
<dbReference type="GO" id="GO:0005524">
    <property type="term" value="F:ATP binding"/>
    <property type="evidence" value="ECO:0007669"/>
    <property type="project" value="UniProtKB-KW"/>
</dbReference>
<evidence type="ECO:0000256" key="4">
    <source>
        <dbReference type="ARBA" id="ARBA00022777"/>
    </source>
</evidence>
<dbReference type="InterPro" id="IPR000719">
    <property type="entry name" value="Prot_kinase_dom"/>
</dbReference>
<keyword evidence="2" id="KW-0808">Transferase</keyword>
<evidence type="ECO:0000256" key="3">
    <source>
        <dbReference type="ARBA" id="ARBA00022741"/>
    </source>
</evidence>
<feature type="binding site" evidence="7">
    <location>
        <position position="205"/>
    </location>
    <ligand>
        <name>ATP</name>
        <dbReference type="ChEBI" id="CHEBI:30616"/>
    </ligand>
</feature>
<evidence type="ECO:0000256" key="7">
    <source>
        <dbReference type="PIRSR" id="PIRSR630616-2"/>
    </source>
</evidence>
<gene>
    <name evidence="10" type="ORF">TCHU04912_LOCUS11651</name>
</gene>
<feature type="region of interest" description="Disordered" evidence="8">
    <location>
        <begin position="1"/>
        <end position="26"/>
    </location>
</feature>
<feature type="domain" description="Protein kinase" evidence="9">
    <location>
        <begin position="58"/>
        <end position="324"/>
    </location>
</feature>
<name>A0A7S1SV94_9CHLO</name>
<dbReference type="FunFam" id="1.10.510.10:FF:000571">
    <property type="entry name" value="Maternal embryonic leucine zipper kinase"/>
    <property type="match status" value="1"/>
</dbReference>
<evidence type="ECO:0000256" key="1">
    <source>
        <dbReference type="ARBA" id="ARBA00022527"/>
    </source>
</evidence>
<dbReference type="SUPFAM" id="SSF56112">
    <property type="entry name" value="Protein kinase-like (PK-like)"/>
    <property type="match status" value="1"/>
</dbReference>
<feature type="binding site" evidence="7">
    <location>
        <position position="87"/>
    </location>
    <ligand>
        <name>ATP</name>
        <dbReference type="ChEBI" id="CHEBI:30616"/>
    </ligand>
</feature>
<evidence type="ECO:0000256" key="6">
    <source>
        <dbReference type="PIRSR" id="PIRSR630616-1"/>
    </source>
</evidence>
<dbReference type="EMBL" id="HBGG01022458">
    <property type="protein sequence ID" value="CAD9209412.1"/>
    <property type="molecule type" value="Transcribed_RNA"/>
</dbReference>
<keyword evidence="5 7" id="KW-0067">ATP-binding</keyword>
<dbReference type="InterPro" id="IPR030616">
    <property type="entry name" value="Aur-like"/>
</dbReference>
<evidence type="ECO:0000259" key="9">
    <source>
        <dbReference type="PROSITE" id="PS50011"/>
    </source>
</evidence>
<dbReference type="PANTHER" id="PTHR24350">
    <property type="entry name" value="SERINE/THREONINE-PROTEIN KINASE IAL-RELATED"/>
    <property type="match status" value="1"/>
</dbReference>
<dbReference type="Pfam" id="PF00069">
    <property type="entry name" value="Pkinase"/>
    <property type="match status" value="1"/>
</dbReference>
<proteinExistence type="predicted"/>
<feature type="compositionally biased region" description="Polar residues" evidence="8">
    <location>
        <begin position="1"/>
        <end position="10"/>
    </location>
</feature>
<dbReference type="InterPro" id="IPR008266">
    <property type="entry name" value="Tyr_kinase_AS"/>
</dbReference>
<protein>
    <recommendedName>
        <fullName evidence="9">Protein kinase domain-containing protein</fullName>
    </recommendedName>
</protein>
<dbReference type="GO" id="GO:0004674">
    <property type="term" value="F:protein serine/threonine kinase activity"/>
    <property type="evidence" value="ECO:0007669"/>
    <property type="project" value="UniProtKB-KW"/>
</dbReference>
<feature type="active site" description="Proton acceptor" evidence="6">
    <location>
        <position position="187"/>
    </location>
</feature>
<evidence type="ECO:0000256" key="2">
    <source>
        <dbReference type="ARBA" id="ARBA00022679"/>
    </source>
</evidence>
<dbReference type="PROSITE" id="PS00109">
    <property type="entry name" value="PROTEIN_KINASE_TYR"/>
    <property type="match status" value="1"/>
</dbReference>